<gene>
    <name evidence="2" type="ORF">A9308_07425</name>
</gene>
<evidence type="ECO:0000313" key="2">
    <source>
        <dbReference type="EMBL" id="OBX77057.1"/>
    </source>
</evidence>
<organism evidence="2 3">
    <name type="scientific">Faucicola atlantae</name>
    <dbReference type="NCBI Taxonomy" id="34059"/>
    <lineage>
        <taxon>Bacteria</taxon>
        <taxon>Pseudomonadati</taxon>
        <taxon>Pseudomonadota</taxon>
        <taxon>Gammaproteobacteria</taxon>
        <taxon>Moraxellales</taxon>
        <taxon>Moraxellaceae</taxon>
        <taxon>Faucicola</taxon>
    </lineage>
</organism>
<keyword evidence="1" id="KW-0812">Transmembrane</keyword>
<name>A0A1B8QBD2_9GAMM</name>
<dbReference type="Proteomes" id="UP000092508">
    <property type="component" value="Unassembled WGS sequence"/>
</dbReference>
<evidence type="ECO:0000256" key="1">
    <source>
        <dbReference type="SAM" id="Phobius"/>
    </source>
</evidence>
<feature type="transmembrane region" description="Helical" evidence="1">
    <location>
        <begin position="9"/>
        <end position="26"/>
    </location>
</feature>
<evidence type="ECO:0000313" key="3">
    <source>
        <dbReference type="Proteomes" id="UP000092508"/>
    </source>
</evidence>
<keyword evidence="1" id="KW-1133">Transmembrane helix</keyword>
<reference evidence="2 3" key="1">
    <citation type="submission" date="2016-06" db="EMBL/GenBank/DDBJ databases">
        <title>Draft genome of Moraxella atlantae CCUG 66109.</title>
        <authorList>
            <person name="Salva-Serra F."/>
            <person name="Engstrom-Jakobsson H."/>
            <person name="Thorell K."/>
            <person name="Gonzales-Siles L."/>
            <person name="Karlsson R."/>
            <person name="Boulund F."/>
            <person name="Engstrand L."/>
            <person name="Kristiansson E."/>
            <person name="Moore E."/>
        </authorList>
    </citation>
    <scope>NUCLEOTIDE SEQUENCE [LARGE SCALE GENOMIC DNA]</scope>
    <source>
        <strain evidence="2 3">CCUG 66109</strain>
    </source>
</reference>
<dbReference type="AlphaFoldDB" id="A0A1B8QBD2"/>
<proteinExistence type="predicted"/>
<comment type="caution">
    <text evidence="2">The sequence shown here is derived from an EMBL/GenBank/DDBJ whole genome shotgun (WGS) entry which is preliminary data.</text>
</comment>
<keyword evidence="1" id="KW-0472">Membrane</keyword>
<accession>A0A1B8QBD2</accession>
<sequence length="99" mass="11592">MQWLMHQDILLIILLWLQTMLISGLYQRTHNILIFQQIHYRVVTVQTSLVRRYIQAVGNILLVEMTKVQILGMLRGIMPKEHSLIPKLGQRLLGFIDVS</sequence>
<dbReference type="EMBL" id="LZMZ01000026">
    <property type="protein sequence ID" value="OBX77057.1"/>
    <property type="molecule type" value="Genomic_DNA"/>
</dbReference>
<protein>
    <submittedName>
        <fullName evidence="2">Uncharacterized protein</fullName>
    </submittedName>
</protein>